<gene>
    <name evidence="2" type="ORF">OIDMADRAFT_118740</name>
</gene>
<dbReference type="EMBL" id="KN832874">
    <property type="protein sequence ID" value="KIN02834.1"/>
    <property type="molecule type" value="Genomic_DNA"/>
</dbReference>
<evidence type="ECO:0000313" key="3">
    <source>
        <dbReference type="Proteomes" id="UP000054321"/>
    </source>
</evidence>
<evidence type="ECO:0000256" key="1">
    <source>
        <dbReference type="SAM" id="SignalP"/>
    </source>
</evidence>
<accession>A0A0C3CV10</accession>
<feature type="chain" id="PRO_5002162773" description="Ubiquitin 3 binding protein But2 C-terminal domain-containing protein" evidence="1">
    <location>
        <begin position="20"/>
        <end position="219"/>
    </location>
</feature>
<protein>
    <recommendedName>
        <fullName evidence="4">Ubiquitin 3 binding protein But2 C-terminal domain-containing protein</fullName>
    </recommendedName>
</protein>
<reference evidence="3" key="2">
    <citation type="submission" date="2015-01" db="EMBL/GenBank/DDBJ databases">
        <title>Evolutionary Origins and Diversification of the Mycorrhizal Mutualists.</title>
        <authorList>
            <consortium name="DOE Joint Genome Institute"/>
            <consortium name="Mycorrhizal Genomics Consortium"/>
            <person name="Kohler A."/>
            <person name="Kuo A."/>
            <person name="Nagy L.G."/>
            <person name="Floudas D."/>
            <person name="Copeland A."/>
            <person name="Barry K.W."/>
            <person name="Cichocki N."/>
            <person name="Veneault-Fourrey C."/>
            <person name="LaButti K."/>
            <person name="Lindquist E.A."/>
            <person name="Lipzen A."/>
            <person name="Lundell T."/>
            <person name="Morin E."/>
            <person name="Murat C."/>
            <person name="Riley R."/>
            <person name="Ohm R."/>
            <person name="Sun H."/>
            <person name="Tunlid A."/>
            <person name="Henrissat B."/>
            <person name="Grigoriev I.V."/>
            <person name="Hibbett D.S."/>
            <person name="Martin F."/>
        </authorList>
    </citation>
    <scope>NUCLEOTIDE SEQUENCE [LARGE SCALE GENOMIC DNA]</scope>
    <source>
        <strain evidence="3">Zn</strain>
    </source>
</reference>
<dbReference type="Proteomes" id="UP000054321">
    <property type="component" value="Unassembled WGS sequence"/>
</dbReference>
<keyword evidence="1" id="KW-0732">Signal</keyword>
<dbReference type="InParanoid" id="A0A0C3CV10"/>
<reference evidence="2 3" key="1">
    <citation type="submission" date="2014-04" db="EMBL/GenBank/DDBJ databases">
        <authorList>
            <consortium name="DOE Joint Genome Institute"/>
            <person name="Kuo A."/>
            <person name="Martino E."/>
            <person name="Perotto S."/>
            <person name="Kohler A."/>
            <person name="Nagy L.G."/>
            <person name="Floudas D."/>
            <person name="Copeland A."/>
            <person name="Barry K.W."/>
            <person name="Cichocki N."/>
            <person name="Veneault-Fourrey C."/>
            <person name="LaButti K."/>
            <person name="Lindquist E.A."/>
            <person name="Lipzen A."/>
            <person name="Lundell T."/>
            <person name="Morin E."/>
            <person name="Murat C."/>
            <person name="Sun H."/>
            <person name="Tunlid A."/>
            <person name="Henrissat B."/>
            <person name="Grigoriev I.V."/>
            <person name="Hibbett D.S."/>
            <person name="Martin F."/>
            <person name="Nordberg H.P."/>
            <person name="Cantor M.N."/>
            <person name="Hua S.X."/>
        </authorList>
    </citation>
    <scope>NUCLEOTIDE SEQUENCE [LARGE SCALE GENOMIC DNA]</scope>
    <source>
        <strain evidence="2 3">Zn</strain>
    </source>
</reference>
<evidence type="ECO:0008006" key="4">
    <source>
        <dbReference type="Google" id="ProtNLM"/>
    </source>
</evidence>
<sequence length="219" mass="23766">MFASTTTFALLSLLGLSAAAPTPVELAPRCGSLSYPVLLQQFSEAHPTTVYPNTHPINGDFHVSREMDPVTGKVSNRISQMVMFKDIPAGSYGCQLNVAFPANYPITTTGNPVLNVYTFYSGTDPAYIPYPNNWSWDTFYPRSETNPAPFGEGVFGTINFAPGQTTVINSEACPYGGGDVAFVFEIADWVWGSASIEFEEYSSAILDEGKAGVYLTYDC</sequence>
<dbReference type="AlphaFoldDB" id="A0A0C3CV10"/>
<feature type="signal peptide" evidence="1">
    <location>
        <begin position="1"/>
        <end position="19"/>
    </location>
</feature>
<evidence type="ECO:0000313" key="2">
    <source>
        <dbReference type="EMBL" id="KIN02834.1"/>
    </source>
</evidence>
<dbReference type="HOGENOM" id="CLU_106778_0_0_1"/>
<dbReference type="OrthoDB" id="5308323at2759"/>
<organism evidence="2 3">
    <name type="scientific">Oidiodendron maius (strain Zn)</name>
    <dbReference type="NCBI Taxonomy" id="913774"/>
    <lineage>
        <taxon>Eukaryota</taxon>
        <taxon>Fungi</taxon>
        <taxon>Dikarya</taxon>
        <taxon>Ascomycota</taxon>
        <taxon>Pezizomycotina</taxon>
        <taxon>Leotiomycetes</taxon>
        <taxon>Leotiomycetes incertae sedis</taxon>
        <taxon>Myxotrichaceae</taxon>
        <taxon>Oidiodendron</taxon>
    </lineage>
</organism>
<dbReference type="STRING" id="913774.A0A0C3CV10"/>
<proteinExistence type="predicted"/>
<name>A0A0C3CV10_OIDMZ</name>
<keyword evidence="3" id="KW-1185">Reference proteome</keyword>